<dbReference type="Gene3D" id="3.30.559.10">
    <property type="entry name" value="Chloramphenicol acetyltransferase-like domain"/>
    <property type="match status" value="1"/>
</dbReference>
<feature type="region of interest" description="Disordered" evidence="1">
    <location>
        <begin position="227"/>
        <end position="248"/>
    </location>
</feature>
<proteinExistence type="predicted"/>
<keyword evidence="3" id="KW-1185">Reference proteome</keyword>
<dbReference type="Gene3D" id="3.30.559.30">
    <property type="entry name" value="Nonribosomal peptide synthetase, condensation domain"/>
    <property type="match status" value="1"/>
</dbReference>
<evidence type="ECO:0008006" key="4">
    <source>
        <dbReference type="Google" id="ProtNLM"/>
    </source>
</evidence>
<name>A0A423V8S4_CYTCH</name>
<protein>
    <recommendedName>
        <fullName evidence="4">Condensation domain-containing protein</fullName>
    </recommendedName>
</protein>
<sequence length="526" mass="57303">MSKERSTLVMPSASSISRPLGNLEVFFKTLADLGAPLGHEHWTVHLALRLHFISSDSSSIDIDPGQYLRRAWQVVRYLIPAIGSTISLSTPEASEVAVLGEDKAYSGRERLTVAPFDADEWAKNTFVVHRGQKGDNASTLFSNLGLTPTAMCYWLPESSEILIRSSHWRLDGIGLTKLAHSFMTALAQVLRFGPDADSLDIYTEHLPAATRSLPPCLENLARKIRLRNENNAGDNGDKNTKSSPDPTLEAGADALVAEFLRGVPSIGLPTKPDSENALPGFSARASTRLDAATTARVTATRKAKGFSFTGAVHAAIVRVTAGFPQHPLAKSYAGFFPVNLREAIAPTGAASEDELVFGLYFSGLPVCVDGMIPISGGDARKRFNEVARTMTAVYSRDLIDFWKAPDGQVVGLLDLAEPYLKRTTALFSAPVPEGLPPVQTPDLSGLGKVEAYLQREYDSGSGESKVLVEDMWIGTEMLNRSIQFHVWSWRDELNIAACFNQSFYDESFVSELLDKIVKELETGLGL</sequence>
<reference evidence="2 3" key="1">
    <citation type="submission" date="2015-09" db="EMBL/GenBank/DDBJ databases">
        <title>Host preference determinants of Valsa canker pathogens revealed by comparative genomics.</title>
        <authorList>
            <person name="Yin Z."/>
            <person name="Huang L."/>
        </authorList>
    </citation>
    <scope>NUCLEOTIDE SEQUENCE [LARGE SCALE GENOMIC DNA]</scope>
    <source>
        <strain evidence="2 3">YSFL</strain>
    </source>
</reference>
<gene>
    <name evidence="2" type="ORF">VSDG_09960</name>
</gene>
<dbReference type="AlphaFoldDB" id="A0A423V8S4"/>
<dbReference type="OrthoDB" id="10000533at2759"/>
<dbReference type="PANTHER" id="PTHR42034">
    <property type="entry name" value="CHROMOSOME 7, WHOLE GENOME SHOTGUN SEQUENCE-RELATED"/>
    <property type="match status" value="1"/>
</dbReference>
<dbReference type="PANTHER" id="PTHR42034:SF1">
    <property type="entry name" value="CONDENSATION DOMAIN-CONTAINING PROTEIN"/>
    <property type="match status" value="1"/>
</dbReference>
<evidence type="ECO:0000313" key="3">
    <source>
        <dbReference type="Proteomes" id="UP000284375"/>
    </source>
</evidence>
<dbReference type="EMBL" id="LJZO01000089">
    <property type="protein sequence ID" value="ROV87227.1"/>
    <property type="molecule type" value="Genomic_DNA"/>
</dbReference>
<dbReference type="Proteomes" id="UP000284375">
    <property type="component" value="Unassembled WGS sequence"/>
</dbReference>
<evidence type="ECO:0000313" key="2">
    <source>
        <dbReference type="EMBL" id="ROV87227.1"/>
    </source>
</evidence>
<accession>A0A423V8S4</accession>
<organism evidence="2 3">
    <name type="scientific">Cytospora chrysosperma</name>
    <name type="common">Cytospora canker fungus</name>
    <name type="synonym">Sphaeria chrysosperma</name>
    <dbReference type="NCBI Taxonomy" id="252740"/>
    <lineage>
        <taxon>Eukaryota</taxon>
        <taxon>Fungi</taxon>
        <taxon>Dikarya</taxon>
        <taxon>Ascomycota</taxon>
        <taxon>Pezizomycotina</taxon>
        <taxon>Sordariomycetes</taxon>
        <taxon>Sordariomycetidae</taxon>
        <taxon>Diaporthales</taxon>
        <taxon>Cytosporaceae</taxon>
        <taxon>Cytospora</taxon>
    </lineage>
</organism>
<dbReference type="InterPro" id="IPR023213">
    <property type="entry name" value="CAT-like_dom_sf"/>
</dbReference>
<evidence type="ECO:0000256" key="1">
    <source>
        <dbReference type="SAM" id="MobiDB-lite"/>
    </source>
</evidence>
<comment type="caution">
    <text evidence="2">The sequence shown here is derived from an EMBL/GenBank/DDBJ whole genome shotgun (WGS) entry which is preliminary data.</text>
</comment>